<keyword evidence="3" id="KW-0539">Nucleus</keyword>
<sequence>MTKSLRPRASRPSYSLLAGLDDDDGDGPSQVLEEMDSGSDFSPVQEGPKSSAKDIDASDSDGGGSDVSVEKTEIVCITKPVRLAANKGKMKQSAPRASVVAPAASSSAGGLLGTARRHMYTLPATRAQHRHRAPPLFIQAGATLRLTKAPELFEDPSVTETNAFNYSPEIARRLGKAWGHSIGSGPVWDLLEDRGWFKEAQPEEITESSRRPRVYHDLKITSSWEVLGEVQAAAFLPSDTTTTHDGSFKPPQPVSCYFGKYGDQKKVEMTMLQSVSMSNFVPGSKSHVFNAGAPVWALDWCPIHPSDRAGKARSYEQYLAVAPLPSRSYSPEIGVRIPRPIPSCVQIWSFGFDETSESSNVTCEMVLCLENGPAHELKWCPLPSHDMVSDVSLEHRPRKLGLLAGTFEDGSFSVYAVLEPGDVRLVDSIMSKPVYIRLSEPVLRIELPDACCWSFDWANSEVVAIGTTNGSIAVYNLANHLKAFTGETITDVTPTHFITVHQSAIRALAWVRAPPASPTRGVRNDLDPTIIASGGYDGTQCLTDIRQASGYTINRTRDVINTMTYSPFTSGPISTDHENVVKAFSVLPGTLGRGHTLMDPAGPPWDVHASDYHPILALGSADGACSTTNALRPPRRGTVPFFIHKLFQLDYSRKTREYRMLECLLPKEMHIMPVNEARNKKAKEVDKTPVGIDAWPKEVGVHRVVWNSGNGLQAASMLASATAPGLCRIDIPRGRWYRDKVPGLSVAVVRGEVSADGADMDADEDDLSE</sequence>
<dbReference type="GO" id="GO:0005634">
    <property type="term" value="C:nucleus"/>
    <property type="evidence" value="ECO:0007669"/>
    <property type="project" value="UniProtKB-SubCell"/>
</dbReference>
<evidence type="ECO:0000256" key="2">
    <source>
        <dbReference type="ARBA" id="ARBA00023163"/>
    </source>
</evidence>
<name>A0A9P6D7H7_PLEER</name>
<organism evidence="5 6">
    <name type="scientific">Pleurotus eryngii</name>
    <name type="common">Boletus of the steppes</name>
    <dbReference type="NCBI Taxonomy" id="5323"/>
    <lineage>
        <taxon>Eukaryota</taxon>
        <taxon>Fungi</taxon>
        <taxon>Dikarya</taxon>
        <taxon>Basidiomycota</taxon>
        <taxon>Agaricomycotina</taxon>
        <taxon>Agaricomycetes</taxon>
        <taxon>Agaricomycetidae</taxon>
        <taxon>Agaricales</taxon>
        <taxon>Pleurotineae</taxon>
        <taxon>Pleurotaceae</taxon>
        <taxon>Pleurotus</taxon>
    </lineage>
</organism>
<proteinExistence type="predicted"/>
<evidence type="ECO:0000313" key="6">
    <source>
        <dbReference type="Proteomes" id="UP000807025"/>
    </source>
</evidence>
<comment type="subcellular location">
    <subcellularLocation>
        <location evidence="1">Nucleus</location>
    </subcellularLocation>
</comment>
<evidence type="ECO:0008006" key="7">
    <source>
        <dbReference type="Google" id="ProtNLM"/>
    </source>
</evidence>
<dbReference type="EMBL" id="MU154558">
    <property type="protein sequence ID" value="KAF9495786.1"/>
    <property type="molecule type" value="Genomic_DNA"/>
</dbReference>
<dbReference type="AlphaFoldDB" id="A0A9P6D7H7"/>
<dbReference type="InterPro" id="IPR015943">
    <property type="entry name" value="WD40/YVTN_repeat-like_dom_sf"/>
</dbReference>
<keyword evidence="6" id="KW-1185">Reference proteome</keyword>
<evidence type="ECO:0000313" key="5">
    <source>
        <dbReference type="EMBL" id="KAF9495786.1"/>
    </source>
</evidence>
<evidence type="ECO:0000256" key="3">
    <source>
        <dbReference type="ARBA" id="ARBA00023242"/>
    </source>
</evidence>
<reference evidence="5" key="1">
    <citation type="submission" date="2020-11" db="EMBL/GenBank/DDBJ databases">
        <authorList>
            <consortium name="DOE Joint Genome Institute"/>
            <person name="Ahrendt S."/>
            <person name="Riley R."/>
            <person name="Andreopoulos W."/>
            <person name="Labutti K."/>
            <person name="Pangilinan J."/>
            <person name="Ruiz-Duenas F.J."/>
            <person name="Barrasa J.M."/>
            <person name="Sanchez-Garcia M."/>
            <person name="Camarero S."/>
            <person name="Miyauchi S."/>
            <person name="Serrano A."/>
            <person name="Linde D."/>
            <person name="Babiker R."/>
            <person name="Drula E."/>
            <person name="Ayuso-Fernandez I."/>
            <person name="Pacheco R."/>
            <person name="Padilla G."/>
            <person name="Ferreira P."/>
            <person name="Barriuso J."/>
            <person name="Kellner H."/>
            <person name="Castanera R."/>
            <person name="Alfaro M."/>
            <person name="Ramirez L."/>
            <person name="Pisabarro A.G."/>
            <person name="Kuo A."/>
            <person name="Tritt A."/>
            <person name="Lipzen A."/>
            <person name="He G."/>
            <person name="Yan M."/>
            <person name="Ng V."/>
            <person name="Cullen D."/>
            <person name="Martin F."/>
            <person name="Rosso M.-N."/>
            <person name="Henrissat B."/>
            <person name="Hibbett D."/>
            <person name="Martinez A.T."/>
            <person name="Grigoriev I.V."/>
        </authorList>
    </citation>
    <scope>NUCLEOTIDE SEQUENCE</scope>
    <source>
        <strain evidence="5">ATCC 90797</strain>
    </source>
</reference>
<dbReference type="SUPFAM" id="SSF50978">
    <property type="entry name" value="WD40 repeat-like"/>
    <property type="match status" value="1"/>
</dbReference>
<dbReference type="InterPro" id="IPR001680">
    <property type="entry name" value="WD40_rpt"/>
</dbReference>
<accession>A0A9P6D7H7</accession>
<dbReference type="Gene3D" id="2.130.10.10">
    <property type="entry name" value="YVTN repeat-like/Quinoprotein amine dehydrogenase"/>
    <property type="match status" value="1"/>
</dbReference>
<dbReference type="GO" id="GO:0000127">
    <property type="term" value="C:transcription factor TFIIIC complex"/>
    <property type="evidence" value="ECO:0007669"/>
    <property type="project" value="TreeGrafter"/>
</dbReference>
<dbReference type="Proteomes" id="UP000807025">
    <property type="component" value="Unassembled WGS sequence"/>
</dbReference>
<dbReference type="OrthoDB" id="4703at2759"/>
<feature type="region of interest" description="Disordered" evidence="4">
    <location>
        <begin position="1"/>
        <end position="67"/>
    </location>
</feature>
<comment type="caution">
    <text evidence="5">The sequence shown here is derived from an EMBL/GenBank/DDBJ whole genome shotgun (WGS) entry which is preliminary data.</text>
</comment>
<evidence type="ECO:0000256" key="4">
    <source>
        <dbReference type="SAM" id="MobiDB-lite"/>
    </source>
</evidence>
<dbReference type="InterPro" id="IPR036322">
    <property type="entry name" value="WD40_repeat_dom_sf"/>
</dbReference>
<protein>
    <recommendedName>
        <fullName evidence="7">Transcription factor tau subunit sfc6</fullName>
    </recommendedName>
</protein>
<gene>
    <name evidence="5" type="ORF">BDN71DRAFT_1446947</name>
</gene>
<evidence type="ECO:0000256" key="1">
    <source>
        <dbReference type="ARBA" id="ARBA00004123"/>
    </source>
</evidence>
<dbReference type="GO" id="GO:0006383">
    <property type="term" value="P:transcription by RNA polymerase III"/>
    <property type="evidence" value="ECO:0007669"/>
    <property type="project" value="TreeGrafter"/>
</dbReference>
<dbReference type="PANTHER" id="PTHR15052:SF2">
    <property type="entry name" value="GENERAL TRANSCRIPTION FACTOR 3C POLYPEPTIDE 2"/>
    <property type="match status" value="1"/>
</dbReference>
<dbReference type="PANTHER" id="PTHR15052">
    <property type="entry name" value="RNA POLYMERASE III TRANSCRIPTION INITIATION FACTOR COMPLEX SUBUNIT"/>
    <property type="match status" value="1"/>
</dbReference>
<dbReference type="InterPro" id="IPR052416">
    <property type="entry name" value="GTF3C_component"/>
</dbReference>
<dbReference type="SMART" id="SM00320">
    <property type="entry name" value="WD40"/>
    <property type="match status" value="3"/>
</dbReference>
<keyword evidence="2" id="KW-0804">Transcription</keyword>